<dbReference type="Gene3D" id="2.60.40.420">
    <property type="entry name" value="Cupredoxins - blue copper proteins"/>
    <property type="match status" value="1"/>
</dbReference>
<evidence type="ECO:0000313" key="3">
    <source>
        <dbReference type="Proteomes" id="UP001240171"/>
    </source>
</evidence>
<evidence type="ECO:0000313" key="2">
    <source>
        <dbReference type="EMBL" id="MDO7907405.1"/>
    </source>
</evidence>
<evidence type="ECO:0000256" key="1">
    <source>
        <dbReference type="SAM" id="SignalP"/>
    </source>
</evidence>
<reference evidence="2 3" key="1">
    <citation type="submission" date="2023-07" db="EMBL/GenBank/DDBJ databases">
        <title>Paenibacillus sp. JX-17 nov. isolated from soil.</title>
        <authorList>
            <person name="Wan Y."/>
            <person name="Liu B."/>
        </authorList>
    </citation>
    <scope>NUCLEOTIDE SEQUENCE [LARGE SCALE GENOMIC DNA]</scope>
    <source>
        <strain evidence="2 3">JX-17</strain>
    </source>
</reference>
<dbReference type="EMBL" id="JAUQTB010000007">
    <property type="protein sequence ID" value="MDO7907405.1"/>
    <property type="molecule type" value="Genomic_DNA"/>
</dbReference>
<dbReference type="Proteomes" id="UP001240171">
    <property type="component" value="Unassembled WGS sequence"/>
</dbReference>
<accession>A0ABT9CEV9</accession>
<feature type="chain" id="PRO_5045055366" evidence="1">
    <location>
        <begin position="22"/>
        <end position="133"/>
    </location>
</feature>
<keyword evidence="3" id="KW-1185">Reference proteome</keyword>
<name>A0ABT9CEV9_9BACL</name>
<dbReference type="SUPFAM" id="SSF49503">
    <property type="entry name" value="Cupredoxins"/>
    <property type="match status" value="1"/>
</dbReference>
<proteinExistence type="predicted"/>
<dbReference type="PROSITE" id="PS51257">
    <property type="entry name" value="PROKAR_LIPOPROTEIN"/>
    <property type="match status" value="1"/>
</dbReference>
<dbReference type="RefSeq" id="WP_305024613.1">
    <property type="nucleotide sequence ID" value="NZ_JAUQTB010000007.1"/>
</dbReference>
<feature type="signal peptide" evidence="1">
    <location>
        <begin position="1"/>
        <end position="21"/>
    </location>
</feature>
<dbReference type="InterPro" id="IPR008972">
    <property type="entry name" value="Cupredoxin"/>
</dbReference>
<comment type="caution">
    <text evidence="2">The sequence shown here is derived from an EMBL/GenBank/DDBJ whole genome shotgun (WGS) entry which is preliminary data.</text>
</comment>
<organism evidence="2 3">
    <name type="scientific">Paenibacillus lacisoli</name>
    <dbReference type="NCBI Taxonomy" id="3064525"/>
    <lineage>
        <taxon>Bacteria</taxon>
        <taxon>Bacillati</taxon>
        <taxon>Bacillota</taxon>
        <taxon>Bacilli</taxon>
        <taxon>Bacillales</taxon>
        <taxon>Paenibacillaceae</taxon>
        <taxon>Paenibacillus</taxon>
    </lineage>
</organism>
<gene>
    <name evidence="2" type="ORF">Q5741_13410</name>
</gene>
<protein>
    <submittedName>
        <fullName evidence="2">Cupredoxin domain-containing protein</fullName>
    </submittedName>
</protein>
<sequence length="133" mass="14171">MRKWLIVLISCMLFAVLAACAQKEAASSNDTASSQGVTDTGAAPSEELIIKASDYQFDQPEYHLKKGVPVKVVLQNESGEHGVIVTGLDLQLDSSQSSKVITPDKAGEYVMHCSVFCGSGHNAMAAKIIVDDN</sequence>
<keyword evidence="1" id="KW-0732">Signal</keyword>